<dbReference type="PANTHER" id="PTHR11203:SF37">
    <property type="entry name" value="INTEGRATOR COMPLEX SUBUNIT 11"/>
    <property type="match status" value="1"/>
</dbReference>
<dbReference type="SMART" id="SM00849">
    <property type="entry name" value="Lactamase_B"/>
    <property type="match status" value="1"/>
</dbReference>
<dbReference type="SUPFAM" id="SSF56281">
    <property type="entry name" value="Metallo-hydrolase/oxidoreductase"/>
    <property type="match status" value="1"/>
</dbReference>
<dbReference type="InterPro" id="IPR036866">
    <property type="entry name" value="RibonucZ/Hydroxyglut_hydro"/>
</dbReference>
<dbReference type="EMBL" id="WESC01000019">
    <property type="protein sequence ID" value="KAB7738587.1"/>
    <property type="molecule type" value="Genomic_DNA"/>
</dbReference>
<dbReference type="PANTHER" id="PTHR11203">
    <property type="entry name" value="CLEAVAGE AND POLYADENYLATION SPECIFICITY FACTOR FAMILY MEMBER"/>
    <property type="match status" value="1"/>
</dbReference>
<dbReference type="InterPro" id="IPR022712">
    <property type="entry name" value="Beta_Casp"/>
</dbReference>
<dbReference type="Gene3D" id="3.60.15.10">
    <property type="entry name" value="Ribonuclease Z/Hydroxyacylglutathione hydrolase-like"/>
    <property type="match status" value="1"/>
</dbReference>
<name>A0A6N6VGX5_9HYPH</name>
<gene>
    <name evidence="4" type="ORF">F2P47_16385</name>
</gene>
<sequence>MTAILTVHGAARTVTGSCYLIETSEHKFLVDCGMFQGSKTLKELNYEPFPFDPREIDFVLLTHAHIDHSGMLPKLSKHGFKGPIYATRGTADLAGCMLPDSAHIQEIEVEDLNRRNARRGREKVTPTYTVEDAEDCLKLFKPVKYDVWVKPAPGVRARFWNAGHILGSASIEIEIDTDVPTARVLRLLFSGDIGPDAQTFHPAPVSPENLDYLICESTYGNRTRPKLTHDQRLDVLEREVKDAFKDGGALLIPSFAVERTQELLADIIELVDTGRIARVPIFLDSPLAIKATEVFIDHADELENGDEFRKAMATPLLQTTESAAESMRIEQVEGNHIVVAASGMCDAGRIRHHLKNHLWRANTTVMLVGFQARGTLGRILADGAKAVRIQGEEIKVRAKIRQLDIYSGHADGPALANWIKDRAPVKRAVFLVHGEEEEIEALHKRLDEMGIDGERIIEPTLDDVFDLVTEAPGARSRPGPRRLQPEVVGRFDWHNDLSRLWLDISEQLDRAADDKARNVILRRLHRSLENAER</sequence>
<dbReference type="AlphaFoldDB" id="A0A6N6VGX5"/>
<dbReference type="Proteomes" id="UP000468901">
    <property type="component" value="Unassembled WGS sequence"/>
</dbReference>
<keyword evidence="1 4" id="KW-0378">Hydrolase</keyword>
<dbReference type="InterPro" id="IPR011108">
    <property type="entry name" value="RMMBL"/>
</dbReference>
<dbReference type="Gene3D" id="3.40.50.10890">
    <property type="match status" value="1"/>
</dbReference>
<evidence type="ECO:0000259" key="2">
    <source>
        <dbReference type="SMART" id="SM00849"/>
    </source>
</evidence>
<dbReference type="GO" id="GO:0004521">
    <property type="term" value="F:RNA endonuclease activity"/>
    <property type="evidence" value="ECO:0007669"/>
    <property type="project" value="TreeGrafter"/>
</dbReference>
<keyword evidence="5" id="KW-1185">Reference proteome</keyword>
<evidence type="ECO:0000313" key="4">
    <source>
        <dbReference type="EMBL" id="KAB7738587.1"/>
    </source>
</evidence>
<evidence type="ECO:0000259" key="3">
    <source>
        <dbReference type="SMART" id="SM01027"/>
    </source>
</evidence>
<evidence type="ECO:0000313" key="5">
    <source>
        <dbReference type="Proteomes" id="UP000468901"/>
    </source>
</evidence>
<reference evidence="4 5" key="1">
    <citation type="submission" date="2019-09" db="EMBL/GenBank/DDBJ databases">
        <title>Parvibaculum sedimenti sp. nov., isolated from sediment.</title>
        <authorList>
            <person name="Wang Y."/>
        </authorList>
    </citation>
    <scope>NUCLEOTIDE SEQUENCE [LARGE SCALE GENOMIC DNA]</scope>
    <source>
        <strain evidence="4 5">HXT-9</strain>
    </source>
</reference>
<organism evidence="4 5">
    <name type="scientific">Parvibaculum sedimenti</name>
    <dbReference type="NCBI Taxonomy" id="2608632"/>
    <lineage>
        <taxon>Bacteria</taxon>
        <taxon>Pseudomonadati</taxon>
        <taxon>Pseudomonadota</taxon>
        <taxon>Alphaproteobacteria</taxon>
        <taxon>Hyphomicrobiales</taxon>
        <taxon>Parvibaculaceae</taxon>
        <taxon>Parvibaculum</taxon>
    </lineage>
</organism>
<dbReference type="SMART" id="SM01027">
    <property type="entry name" value="Beta-Casp"/>
    <property type="match status" value="1"/>
</dbReference>
<accession>A0A6N6VGX5</accession>
<evidence type="ECO:0000256" key="1">
    <source>
        <dbReference type="ARBA" id="ARBA00022801"/>
    </source>
</evidence>
<feature type="domain" description="Metallo-beta-lactamase" evidence="2">
    <location>
        <begin position="15"/>
        <end position="229"/>
    </location>
</feature>
<comment type="caution">
    <text evidence="4">The sequence shown here is derived from an EMBL/GenBank/DDBJ whole genome shotgun (WGS) entry which is preliminary data.</text>
</comment>
<dbReference type="CDD" id="cd16295">
    <property type="entry name" value="TTHA0252-CPSF-like_MBL-fold"/>
    <property type="match status" value="1"/>
</dbReference>
<dbReference type="InterPro" id="IPR001279">
    <property type="entry name" value="Metallo-B-lactamas"/>
</dbReference>
<protein>
    <submittedName>
        <fullName evidence="4">MBL fold metallo-hydrolase</fullName>
    </submittedName>
</protein>
<feature type="domain" description="Beta-Casp" evidence="3">
    <location>
        <begin position="260"/>
        <end position="380"/>
    </location>
</feature>
<proteinExistence type="predicted"/>
<dbReference type="Pfam" id="PF10996">
    <property type="entry name" value="Beta-Casp"/>
    <property type="match status" value="1"/>
</dbReference>
<dbReference type="Pfam" id="PF00753">
    <property type="entry name" value="Lactamase_B"/>
    <property type="match status" value="1"/>
</dbReference>
<dbReference type="Pfam" id="PF07521">
    <property type="entry name" value="RMMBL"/>
    <property type="match status" value="1"/>
</dbReference>
<dbReference type="GO" id="GO:0016787">
    <property type="term" value="F:hydrolase activity"/>
    <property type="evidence" value="ECO:0007669"/>
    <property type="project" value="UniProtKB-KW"/>
</dbReference>
<dbReference type="RefSeq" id="WP_152217464.1">
    <property type="nucleotide sequence ID" value="NZ_JBAQYD010000372.1"/>
</dbReference>
<dbReference type="InterPro" id="IPR050698">
    <property type="entry name" value="MBL"/>
</dbReference>